<dbReference type="Proteomes" id="UP001596523">
    <property type="component" value="Unassembled WGS sequence"/>
</dbReference>
<evidence type="ECO:0000313" key="3">
    <source>
        <dbReference type="Proteomes" id="UP001596523"/>
    </source>
</evidence>
<dbReference type="EMBL" id="JBHTCF010000002">
    <property type="protein sequence ID" value="MFC7304047.1"/>
    <property type="molecule type" value="Genomic_DNA"/>
</dbReference>
<proteinExistence type="predicted"/>
<keyword evidence="3" id="KW-1185">Reference proteome</keyword>
<protein>
    <submittedName>
        <fullName evidence="2">Uncharacterized protein</fullName>
    </submittedName>
</protein>
<sequence length="102" mass="11264">MAQGFGVQSDALRTYARNTEPDVGRIQRIRNHITQLELSAGTFGKLPESDSLKSDYDAKQDESLRDLESAAEALQRMVDAARETADRYDGTEVHTVSTFGGE</sequence>
<feature type="compositionally biased region" description="Basic and acidic residues" evidence="1">
    <location>
        <begin position="83"/>
        <end position="92"/>
    </location>
</feature>
<reference evidence="3" key="1">
    <citation type="journal article" date="2019" name="Int. J. Syst. Evol. Microbiol.">
        <title>The Global Catalogue of Microorganisms (GCM) 10K type strain sequencing project: providing services to taxonomists for standard genome sequencing and annotation.</title>
        <authorList>
            <consortium name="The Broad Institute Genomics Platform"/>
            <consortium name="The Broad Institute Genome Sequencing Center for Infectious Disease"/>
            <person name="Wu L."/>
            <person name="Ma J."/>
        </authorList>
    </citation>
    <scope>NUCLEOTIDE SEQUENCE [LARGE SCALE GENOMIC DNA]</scope>
    <source>
        <strain evidence="3">SYNS20</strain>
    </source>
</reference>
<feature type="region of interest" description="Disordered" evidence="1">
    <location>
        <begin position="83"/>
        <end position="102"/>
    </location>
</feature>
<dbReference type="RefSeq" id="WP_381827842.1">
    <property type="nucleotide sequence ID" value="NZ_JBHTCF010000002.1"/>
</dbReference>
<accession>A0ABW2JE00</accession>
<organism evidence="2 3">
    <name type="scientific">Streptomyces monticola</name>
    <dbReference type="NCBI Taxonomy" id="2666263"/>
    <lineage>
        <taxon>Bacteria</taxon>
        <taxon>Bacillati</taxon>
        <taxon>Actinomycetota</taxon>
        <taxon>Actinomycetes</taxon>
        <taxon>Kitasatosporales</taxon>
        <taxon>Streptomycetaceae</taxon>
        <taxon>Streptomyces</taxon>
    </lineage>
</organism>
<evidence type="ECO:0000256" key="1">
    <source>
        <dbReference type="SAM" id="MobiDB-lite"/>
    </source>
</evidence>
<gene>
    <name evidence="2" type="ORF">ACFQVC_07445</name>
</gene>
<comment type="caution">
    <text evidence="2">The sequence shown here is derived from an EMBL/GenBank/DDBJ whole genome shotgun (WGS) entry which is preliminary data.</text>
</comment>
<name>A0ABW2JE00_9ACTN</name>
<evidence type="ECO:0000313" key="2">
    <source>
        <dbReference type="EMBL" id="MFC7304047.1"/>
    </source>
</evidence>